<sequence>MSESIAETVSGGYIYKDLSLFHRNAEASRNIERKKASRLPAEQQNLLYLHQIEDLESQIKHLLQNAKLAEHARQEVITEKLAAEADAEEKDQKISELEGDIEELNAEIVDLKEDFEYVETGYALCGAAAVQRSATEFIPRNIEGQQGNRAWRFNGDRRRVFLEQKRNGLLIRARATVPDGEAPITMETQGIIDFIYGNKYEKWSESIHRGIDLRKPDHVKVVKKAMSKEKGDLAYYMENLMVRAHEYVNPEHDHIWAWQPAAYRSTF</sequence>
<dbReference type="AlphaFoldDB" id="A0A3N4IIY1"/>
<proteinExistence type="predicted"/>
<evidence type="ECO:0000313" key="3">
    <source>
        <dbReference type="Proteomes" id="UP000275078"/>
    </source>
</evidence>
<accession>A0A3N4IIY1</accession>
<keyword evidence="3" id="KW-1185">Reference proteome</keyword>
<protein>
    <submittedName>
        <fullName evidence="2">Uncharacterized protein</fullName>
    </submittedName>
</protein>
<evidence type="ECO:0000313" key="2">
    <source>
        <dbReference type="EMBL" id="RPA84100.1"/>
    </source>
</evidence>
<reference evidence="2 3" key="1">
    <citation type="journal article" date="2018" name="Nat. Ecol. Evol.">
        <title>Pezizomycetes genomes reveal the molecular basis of ectomycorrhizal truffle lifestyle.</title>
        <authorList>
            <person name="Murat C."/>
            <person name="Payen T."/>
            <person name="Noel B."/>
            <person name="Kuo A."/>
            <person name="Morin E."/>
            <person name="Chen J."/>
            <person name="Kohler A."/>
            <person name="Krizsan K."/>
            <person name="Balestrini R."/>
            <person name="Da Silva C."/>
            <person name="Montanini B."/>
            <person name="Hainaut M."/>
            <person name="Levati E."/>
            <person name="Barry K.W."/>
            <person name="Belfiori B."/>
            <person name="Cichocki N."/>
            <person name="Clum A."/>
            <person name="Dockter R.B."/>
            <person name="Fauchery L."/>
            <person name="Guy J."/>
            <person name="Iotti M."/>
            <person name="Le Tacon F."/>
            <person name="Lindquist E.A."/>
            <person name="Lipzen A."/>
            <person name="Malagnac F."/>
            <person name="Mello A."/>
            <person name="Molinier V."/>
            <person name="Miyauchi S."/>
            <person name="Poulain J."/>
            <person name="Riccioni C."/>
            <person name="Rubini A."/>
            <person name="Sitrit Y."/>
            <person name="Splivallo R."/>
            <person name="Traeger S."/>
            <person name="Wang M."/>
            <person name="Zifcakova L."/>
            <person name="Wipf D."/>
            <person name="Zambonelli A."/>
            <person name="Paolocci F."/>
            <person name="Nowrousian M."/>
            <person name="Ottonello S."/>
            <person name="Baldrian P."/>
            <person name="Spatafora J.W."/>
            <person name="Henrissat B."/>
            <person name="Nagy L.G."/>
            <person name="Aury J.M."/>
            <person name="Wincker P."/>
            <person name="Grigoriev I.V."/>
            <person name="Bonfante P."/>
            <person name="Martin F.M."/>
        </authorList>
    </citation>
    <scope>NUCLEOTIDE SEQUENCE [LARGE SCALE GENOMIC DNA]</scope>
    <source>
        <strain evidence="2 3">RN42</strain>
    </source>
</reference>
<dbReference type="EMBL" id="ML119661">
    <property type="protein sequence ID" value="RPA84100.1"/>
    <property type="molecule type" value="Genomic_DNA"/>
</dbReference>
<gene>
    <name evidence="2" type="ORF">BJ508DRAFT_324086</name>
</gene>
<dbReference type="Proteomes" id="UP000275078">
    <property type="component" value="Unassembled WGS sequence"/>
</dbReference>
<name>A0A3N4IIY1_ASCIM</name>
<feature type="coiled-coil region" evidence="1">
    <location>
        <begin position="52"/>
        <end position="114"/>
    </location>
</feature>
<evidence type="ECO:0000256" key="1">
    <source>
        <dbReference type="SAM" id="Coils"/>
    </source>
</evidence>
<organism evidence="2 3">
    <name type="scientific">Ascobolus immersus RN42</name>
    <dbReference type="NCBI Taxonomy" id="1160509"/>
    <lineage>
        <taxon>Eukaryota</taxon>
        <taxon>Fungi</taxon>
        <taxon>Dikarya</taxon>
        <taxon>Ascomycota</taxon>
        <taxon>Pezizomycotina</taxon>
        <taxon>Pezizomycetes</taxon>
        <taxon>Pezizales</taxon>
        <taxon>Ascobolaceae</taxon>
        <taxon>Ascobolus</taxon>
    </lineage>
</organism>
<keyword evidence="1" id="KW-0175">Coiled coil</keyword>